<dbReference type="AlphaFoldDB" id="A0A9N8DF03"/>
<dbReference type="PANTHER" id="PTHR43092">
    <property type="entry name" value="L-CYSTEINE DESULFHYDRASE"/>
    <property type="match status" value="1"/>
</dbReference>
<evidence type="ECO:0000256" key="2">
    <source>
        <dbReference type="SAM" id="SignalP"/>
    </source>
</evidence>
<proteinExistence type="predicted"/>
<protein>
    <submittedName>
        <fullName evidence="4">Cysteine desulfurase</fullName>
    </submittedName>
</protein>
<dbReference type="SUPFAM" id="SSF53383">
    <property type="entry name" value="PLP-dependent transferases"/>
    <property type="match status" value="1"/>
</dbReference>
<accession>A0A9N8DF03</accession>
<sequence>MSPTPSSCTSMMSMLSCLFRSVVLVVVVAAATQAASSGVPFGHDVLSEHFLLNYTNFNHGSYGACPHSVLDYQSSLRQQQEQQPDIWMRHQYRILLNETRQKVADNVGLVDDDRDGLVIVESASTAVNAILRSYSWQPGDVILYFSVAFGMVKNTALWLQQERGIQIVEAPVVFPISEDQAETAFLDSMQAALQNLQNASNLTKLKMVVLDHIVSNPAVKEPIQELANMIKAHNPDCYILIDGAHAMGQIQQLQLSSMQNIDAYLSNGHKWLYSPKGSAFLWVNTTSSSVINHSTFPEPTVISKENIIGNTSLLQRFEYVSARDYTAFLAMAAAIDFRRDVLGGDNAIYYYCRTLAIQAKHYLMNLWNVTAMAPDSMEEFMINIELPKEIHSTTMGLALHNHLLQQHNIYMPIVHYEPTDRYFTRLSSQVYLEFKDFQRMGDLVLEFVQREKQTDAPRRQESIQEVIVE</sequence>
<evidence type="ECO:0000313" key="4">
    <source>
        <dbReference type="EMBL" id="CAB9498484.1"/>
    </source>
</evidence>
<comment type="caution">
    <text evidence="4">The sequence shown here is derived from an EMBL/GenBank/DDBJ whole genome shotgun (WGS) entry which is preliminary data.</text>
</comment>
<feature type="domain" description="Aminotransferase class V" evidence="3">
    <location>
        <begin position="91"/>
        <end position="401"/>
    </location>
</feature>
<dbReference type="PANTHER" id="PTHR43092:SF2">
    <property type="entry name" value="HERCYNYLCYSTEINE SULFOXIDE LYASE"/>
    <property type="match status" value="1"/>
</dbReference>
<dbReference type="Pfam" id="PF00266">
    <property type="entry name" value="Aminotran_5"/>
    <property type="match status" value="1"/>
</dbReference>
<dbReference type="InterPro" id="IPR015421">
    <property type="entry name" value="PyrdxlP-dep_Trfase_major"/>
</dbReference>
<keyword evidence="1" id="KW-0663">Pyridoxal phosphate</keyword>
<evidence type="ECO:0000259" key="3">
    <source>
        <dbReference type="Pfam" id="PF00266"/>
    </source>
</evidence>
<feature type="signal peptide" evidence="2">
    <location>
        <begin position="1"/>
        <end position="30"/>
    </location>
</feature>
<name>A0A9N8DF03_9STRA</name>
<dbReference type="EMBL" id="CAICTM010000039">
    <property type="protein sequence ID" value="CAB9498484.1"/>
    <property type="molecule type" value="Genomic_DNA"/>
</dbReference>
<keyword evidence="2" id="KW-0732">Signal</keyword>
<organism evidence="4 5">
    <name type="scientific">Seminavis robusta</name>
    <dbReference type="NCBI Taxonomy" id="568900"/>
    <lineage>
        <taxon>Eukaryota</taxon>
        <taxon>Sar</taxon>
        <taxon>Stramenopiles</taxon>
        <taxon>Ochrophyta</taxon>
        <taxon>Bacillariophyta</taxon>
        <taxon>Bacillariophyceae</taxon>
        <taxon>Bacillariophycidae</taxon>
        <taxon>Naviculales</taxon>
        <taxon>Naviculaceae</taxon>
        <taxon>Seminavis</taxon>
    </lineage>
</organism>
<evidence type="ECO:0000256" key="1">
    <source>
        <dbReference type="ARBA" id="ARBA00022898"/>
    </source>
</evidence>
<dbReference type="OrthoDB" id="5978656at2759"/>
<dbReference type="InterPro" id="IPR015422">
    <property type="entry name" value="PyrdxlP-dep_Trfase_small"/>
</dbReference>
<dbReference type="Gene3D" id="3.40.640.10">
    <property type="entry name" value="Type I PLP-dependent aspartate aminotransferase-like (Major domain)"/>
    <property type="match status" value="1"/>
</dbReference>
<dbReference type="InterPro" id="IPR015424">
    <property type="entry name" value="PyrdxlP-dep_Trfase"/>
</dbReference>
<evidence type="ECO:0000313" key="5">
    <source>
        <dbReference type="Proteomes" id="UP001153069"/>
    </source>
</evidence>
<keyword evidence="5" id="KW-1185">Reference proteome</keyword>
<dbReference type="Gene3D" id="3.90.1150.10">
    <property type="entry name" value="Aspartate Aminotransferase, domain 1"/>
    <property type="match status" value="1"/>
</dbReference>
<gene>
    <name evidence="4" type="ORF">SEMRO_39_G024140.1</name>
</gene>
<dbReference type="Proteomes" id="UP001153069">
    <property type="component" value="Unassembled WGS sequence"/>
</dbReference>
<dbReference type="InterPro" id="IPR000192">
    <property type="entry name" value="Aminotrans_V_dom"/>
</dbReference>
<feature type="chain" id="PRO_5040267903" evidence="2">
    <location>
        <begin position="31"/>
        <end position="469"/>
    </location>
</feature>
<reference evidence="4" key="1">
    <citation type="submission" date="2020-06" db="EMBL/GenBank/DDBJ databases">
        <authorList>
            <consortium name="Plant Systems Biology data submission"/>
        </authorList>
    </citation>
    <scope>NUCLEOTIDE SEQUENCE</scope>
    <source>
        <strain evidence="4">D6</strain>
    </source>
</reference>